<keyword evidence="6" id="KW-0788">Thiol protease</keyword>
<comment type="caution">
    <text evidence="7">The sequence shown here is derived from an EMBL/GenBank/DDBJ whole genome shotgun (WGS) entry which is preliminary data.</text>
</comment>
<keyword evidence="3" id="KW-0645">Protease</keyword>
<accession>A0A7D8UVH5</accession>
<dbReference type="Proteomes" id="UP000481288">
    <property type="component" value="Unassembled WGS sequence"/>
</dbReference>
<dbReference type="InterPro" id="IPR051346">
    <property type="entry name" value="OTU_Deubiquitinase"/>
</dbReference>
<sequence>MADLISLSCDRPWSMFQLPDSLRDWGSINIDDEAQIKEIWTHVHYQVIVVDYFLNNFVFPRHAKQFQLKLQASGWDIPLFSPQSPATIIEKSRASNSFQLPLTTGFSGTNDSKRMLPLTIKQQDLSGLAHTNAEVLTYLLQQRNRQYALVADHRGKHLSERGLLQRISNMNIRVFIDAGAQILEMDNHALAKTWLDIFTQAPAAVYFRDNTPMVLYRHGRQVPLLASPYADDLGEALVYLDQAHTRGTDLKMPARAAGALTLGLDQSKDHTVQAAMRLRQLGTTQSVVWFAPPEVHQSILDVRQKKSGDSISSYDVVHWLLEQTCVQIEQLQPLYISQGNDFCRRAQATLKNAEFLVDEEQREAYLATLRQYEQQTLEQLYGVNQKTKQSASNTSNFSGDLAAFDKELKFQRKSFQDSGHAVHGSALQEVEQEREVAFEVENIREVQKPVYFEPFLFPGLHRDLVVFVKTGRMTADSTAYEDAFKLLRRTSVGRKHRVGSDGTASKLYVSAQFTKTVNVRTDRSLENFQRQPNWILWSTISEIALIIIPEEAEHIIPFLLNAEDTPIYLLTYAAPVTRKMLLHFNNLNFYSIPNLPSTWEAPLWLKVELGLFAGRLYFDYSEYAFLCKFLGVKESVVSLEEVDDDLELCPSALDGVAEEEVAAKSQTSEPKAFARKPLTFLHEWLAIRRKGQDFTSSPMGQ</sequence>
<evidence type="ECO:0000256" key="2">
    <source>
        <dbReference type="ARBA" id="ARBA00012759"/>
    </source>
</evidence>
<gene>
    <name evidence="7" type="ORF">LCER1_G002022</name>
</gene>
<organism evidence="7 8">
    <name type="scientific">Lachnellula cervina</name>
    <dbReference type="NCBI Taxonomy" id="1316786"/>
    <lineage>
        <taxon>Eukaryota</taxon>
        <taxon>Fungi</taxon>
        <taxon>Dikarya</taxon>
        <taxon>Ascomycota</taxon>
        <taxon>Pezizomycotina</taxon>
        <taxon>Leotiomycetes</taxon>
        <taxon>Helotiales</taxon>
        <taxon>Lachnaceae</taxon>
        <taxon>Lachnellula</taxon>
    </lineage>
</organism>
<keyword evidence="8" id="KW-1185">Reference proteome</keyword>
<dbReference type="PANTHER" id="PTHR13367:SF32">
    <property type="entry name" value="DUF6606 DOMAIN-CONTAINING PROTEIN"/>
    <property type="match status" value="1"/>
</dbReference>
<dbReference type="EMBL" id="QGMG01000088">
    <property type="protein sequence ID" value="TVY57509.1"/>
    <property type="molecule type" value="Genomic_DNA"/>
</dbReference>
<evidence type="ECO:0000256" key="1">
    <source>
        <dbReference type="ARBA" id="ARBA00000707"/>
    </source>
</evidence>
<dbReference type="OrthoDB" id="3182339at2759"/>
<evidence type="ECO:0000256" key="3">
    <source>
        <dbReference type="ARBA" id="ARBA00022670"/>
    </source>
</evidence>
<feature type="non-terminal residue" evidence="7">
    <location>
        <position position="701"/>
    </location>
</feature>
<evidence type="ECO:0000256" key="5">
    <source>
        <dbReference type="ARBA" id="ARBA00022801"/>
    </source>
</evidence>
<evidence type="ECO:0000256" key="6">
    <source>
        <dbReference type="ARBA" id="ARBA00022807"/>
    </source>
</evidence>
<evidence type="ECO:0000313" key="7">
    <source>
        <dbReference type="EMBL" id="TVY57509.1"/>
    </source>
</evidence>
<dbReference type="PANTHER" id="PTHR13367">
    <property type="entry name" value="UBIQUITIN THIOESTERASE"/>
    <property type="match status" value="1"/>
</dbReference>
<evidence type="ECO:0000313" key="8">
    <source>
        <dbReference type="Proteomes" id="UP000481288"/>
    </source>
</evidence>
<comment type="catalytic activity">
    <reaction evidence="1">
        <text>Thiol-dependent hydrolysis of ester, thioester, amide, peptide and isopeptide bonds formed by the C-terminal Gly of ubiquitin (a 76-residue protein attached to proteins as an intracellular targeting signal).</text>
        <dbReference type="EC" id="3.4.19.12"/>
    </reaction>
</comment>
<name>A0A7D8UVH5_9HELO</name>
<dbReference type="EC" id="3.4.19.12" evidence="2"/>
<keyword evidence="4" id="KW-0833">Ubl conjugation pathway</keyword>
<dbReference type="GO" id="GO:0006508">
    <property type="term" value="P:proteolysis"/>
    <property type="evidence" value="ECO:0007669"/>
    <property type="project" value="UniProtKB-KW"/>
</dbReference>
<proteinExistence type="predicted"/>
<keyword evidence="5" id="KW-0378">Hydrolase</keyword>
<evidence type="ECO:0000256" key="4">
    <source>
        <dbReference type="ARBA" id="ARBA00022786"/>
    </source>
</evidence>
<protein>
    <recommendedName>
        <fullName evidence="2">ubiquitinyl hydrolase 1</fullName>
        <ecNumber evidence="2">3.4.19.12</ecNumber>
    </recommendedName>
</protein>
<dbReference type="GO" id="GO:0004843">
    <property type="term" value="F:cysteine-type deubiquitinase activity"/>
    <property type="evidence" value="ECO:0007669"/>
    <property type="project" value="UniProtKB-EC"/>
</dbReference>
<reference evidence="7 8" key="1">
    <citation type="submission" date="2018-05" db="EMBL/GenBank/DDBJ databases">
        <title>Whole genome sequencing for identification of molecular markers to develop diagnostic detection tools for the regulated plant pathogen Lachnellula willkommii.</title>
        <authorList>
            <person name="Giroux E."/>
            <person name="Bilodeau G."/>
        </authorList>
    </citation>
    <scope>NUCLEOTIDE SEQUENCE [LARGE SCALE GENOMIC DNA]</scope>
    <source>
        <strain evidence="7 8">CBS 625.97</strain>
    </source>
</reference>
<dbReference type="AlphaFoldDB" id="A0A7D8UVH5"/>